<dbReference type="Pfam" id="PF06722">
    <property type="entry name" value="EryCIII-like_C"/>
    <property type="match status" value="1"/>
</dbReference>
<evidence type="ECO:0000256" key="2">
    <source>
        <dbReference type="ARBA" id="ARBA00022676"/>
    </source>
</evidence>
<evidence type="ECO:0000259" key="5">
    <source>
        <dbReference type="Pfam" id="PF21036"/>
    </source>
</evidence>
<protein>
    <submittedName>
        <fullName evidence="6">DUF1205 domain-containing protein</fullName>
    </submittedName>
</protein>
<organism evidence="6 7">
    <name type="scientific">Paractinoplanes pyxinae</name>
    <dbReference type="NCBI Taxonomy" id="2997416"/>
    <lineage>
        <taxon>Bacteria</taxon>
        <taxon>Bacillati</taxon>
        <taxon>Actinomycetota</taxon>
        <taxon>Actinomycetes</taxon>
        <taxon>Micromonosporales</taxon>
        <taxon>Micromonosporaceae</taxon>
        <taxon>Paractinoplanes</taxon>
    </lineage>
</organism>
<evidence type="ECO:0000313" key="6">
    <source>
        <dbReference type="EMBL" id="MCY1139371.1"/>
    </source>
</evidence>
<dbReference type="Gene3D" id="3.40.50.2000">
    <property type="entry name" value="Glycogen Phosphorylase B"/>
    <property type="match status" value="2"/>
</dbReference>
<comment type="similarity">
    <text evidence="1">Belongs to the glycosyltransferase 28 family.</text>
</comment>
<feature type="domain" description="Erythromycin biosynthesis protein CIII-like N-terminal" evidence="5">
    <location>
        <begin position="7"/>
        <end position="196"/>
    </location>
</feature>
<keyword evidence="2" id="KW-0328">Glycosyltransferase</keyword>
<dbReference type="PANTHER" id="PTHR48050:SF13">
    <property type="entry name" value="STEROL 3-BETA-GLUCOSYLTRANSFERASE UGT80A2"/>
    <property type="match status" value="1"/>
</dbReference>
<gene>
    <name evidence="6" type="ORF">OWR29_15330</name>
</gene>
<dbReference type="EMBL" id="JAPNTZ010000005">
    <property type="protein sequence ID" value="MCY1139371.1"/>
    <property type="molecule type" value="Genomic_DNA"/>
</dbReference>
<evidence type="ECO:0000256" key="3">
    <source>
        <dbReference type="ARBA" id="ARBA00022679"/>
    </source>
</evidence>
<dbReference type="InterPro" id="IPR050426">
    <property type="entry name" value="Glycosyltransferase_28"/>
</dbReference>
<dbReference type="PANTHER" id="PTHR48050">
    <property type="entry name" value="STEROL 3-BETA-GLUCOSYLTRANSFERASE"/>
    <property type="match status" value="1"/>
</dbReference>
<keyword evidence="3" id="KW-0808">Transferase</keyword>
<dbReference type="Proteomes" id="UP001151002">
    <property type="component" value="Unassembled WGS sequence"/>
</dbReference>
<dbReference type="InterPro" id="IPR048284">
    <property type="entry name" value="EryCIII-like_N"/>
</dbReference>
<accession>A0ABT4AYP0</accession>
<comment type="caution">
    <text evidence="6">The sequence shown here is derived from an EMBL/GenBank/DDBJ whole genome shotgun (WGS) entry which is preliminary data.</text>
</comment>
<evidence type="ECO:0000259" key="4">
    <source>
        <dbReference type="Pfam" id="PF06722"/>
    </source>
</evidence>
<name>A0ABT4AYP0_9ACTN</name>
<reference evidence="6" key="1">
    <citation type="submission" date="2022-11" db="EMBL/GenBank/DDBJ databases">
        <authorList>
            <person name="Somphong A."/>
            <person name="Phongsopitanun W."/>
        </authorList>
    </citation>
    <scope>NUCLEOTIDE SEQUENCE</scope>
    <source>
        <strain evidence="6">Pm04-4</strain>
    </source>
</reference>
<dbReference type="InterPro" id="IPR010610">
    <property type="entry name" value="EryCIII-like_C"/>
</dbReference>
<dbReference type="Pfam" id="PF21036">
    <property type="entry name" value="EryCIII-like_N"/>
    <property type="match status" value="1"/>
</dbReference>
<feature type="domain" description="Erythromycin biosynthesis protein CIII-like C-terminal" evidence="4">
    <location>
        <begin position="207"/>
        <end position="340"/>
    </location>
</feature>
<evidence type="ECO:0000313" key="7">
    <source>
        <dbReference type="Proteomes" id="UP001151002"/>
    </source>
</evidence>
<dbReference type="RefSeq" id="WP_267563489.1">
    <property type="nucleotide sequence ID" value="NZ_JAPNTZ010000005.1"/>
</dbReference>
<proteinExistence type="inferred from homology"/>
<evidence type="ECO:0000256" key="1">
    <source>
        <dbReference type="ARBA" id="ARBA00006962"/>
    </source>
</evidence>
<sequence length="347" mass="35771">MLPLGRALQDAGHEVLVATAGEAAVADLDGLPVEDVAPQFSYLSTGLRMALRHPLLTRAERKGTAGTRAAALTFGSVNDQLADGLVALAERWRPDLVVHDPLAVAGALAAATAGVPAVLLDNTLIGGPDLAAVTAARFRRSRGLPPAAATISIAPPSVVGSRPGLPMRFLPYGEQADLPDWLTRPPSRPRIAVDLGRPGSRPLMSRAIAAVEAIDADLVLIEPETHLPQPPRAGSAGPVPLAAVLRHCAAVIHQAEASGVLAALHAGVPQLAVNGNSAHRHNAAAVARRGAALAADDLDITTDLVTRLITDPSLATNAAEVEAEMAAMPDPAQLVSHLEEVRESAAR</sequence>
<dbReference type="SUPFAM" id="SSF53756">
    <property type="entry name" value="UDP-Glycosyltransferase/glycogen phosphorylase"/>
    <property type="match status" value="1"/>
</dbReference>
<keyword evidence="7" id="KW-1185">Reference proteome</keyword>